<evidence type="ECO:0000256" key="1">
    <source>
        <dbReference type="SAM" id="SignalP"/>
    </source>
</evidence>
<sequence>MAWVGQVLLAGWFHFGLCVSPTFDWRQTTRVCYTLDFNPEKSAGKWPRTVALIKAKWTAMVGRPTKSKGSHGENQHACPLCEQHYEPGADKVAILRGCPHHFHPTCLEENFNKQVKGRRRINRLPFIVVSCPQLGCRYLYRMYWPNEKPSWLKLFFTKLKDSLKRLFGIKSTPYRPPKRTPLAVDSVKL</sequence>
<name>A0A180GN32_PUCT1</name>
<evidence type="ECO:0008006" key="5">
    <source>
        <dbReference type="Google" id="ProtNLM"/>
    </source>
</evidence>
<protein>
    <recommendedName>
        <fullName evidence="5">RING-type domain-containing protein</fullName>
    </recommendedName>
</protein>
<feature type="chain" id="PRO_5008110097" description="RING-type domain-containing protein" evidence="1">
    <location>
        <begin position="19"/>
        <end position="189"/>
    </location>
</feature>
<keyword evidence="4" id="KW-1185">Reference proteome</keyword>
<dbReference type="SUPFAM" id="SSF57850">
    <property type="entry name" value="RING/U-box"/>
    <property type="match status" value="1"/>
</dbReference>
<organism evidence="2">
    <name type="scientific">Puccinia triticina (isolate 1-1 / race 1 (BBBD))</name>
    <name type="common">Brown leaf rust fungus</name>
    <dbReference type="NCBI Taxonomy" id="630390"/>
    <lineage>
        <taxon>Eukaryota</taxon>
        <taxon>Fungi</taxon>
        <taxon>Dikarya</taxon>
        <taxon>Basidiomycota</taxon>
        <taxon>Pucciniomycotina</taxon>
        <taxon>Pucciniomycetes</taxon>
        <taxon>Pucciniales</taxon>
        <taxon>Pucciniaceae</taxon>
        <taxon>Puccinia</taxon>
    </lineage>
</organism>
<dbReference type="AlphaFoldDB" id="A0A180GN32"/>
<dbReference type="EnsemblFungi" id="PTTG_27171-t43_1">
    <property type="protein sequence ID" value="PTTG_27171-t43_1-p1"/>
    <property type="gene ID" value="PTTG_27171"/>
</dbReference>
<proteinExistence type="predicted"/>
<gene>
    <name evidence="2" type="ORF">PTTG_27171</name>
</gene>
<keyword evidence="1" id="KW-0732">Signal</keyword>
<evidence type="ECO:0000313" key="2">
    <source>
        <dbReference type="EMBL" id="OAV93829.1"/>
    </source>
</evidence>
<feature type="signal peptide" evidence="1">
    <location>
        <begin position="1"/>
        <end position="18"/>
    </location>
</feature>
<reference evidence="3 4" key="3">
    <citation type="journal article" date="2017" name="G3 (Bethesda)">
        <title>Comparative analysis highlights variable genome content of wheat rusts and divergence of the mating loci.</title>
        <authorList>
            <person name="Cuomo C.A."/>
            <person name="Bakkeren G."/>
            <person name="Khalil H.B."/>
            <person name="Panwar V."/>
            <person name="Joly D."/>
            <person name="Linning R."/>
            <person name="Sakthikumar S."/>
            <person name="Song X."/>
            <person name="Adiconis X."/>
            <person name="Fan L."/>
            <person name="Goldberg J.M."/>
            <person name="Levin J.Z."/>
            <person name="Young S."/>
            <person name="Zeng Q."/>
            <person name="Anikster Y."/>
            <person name="Bruce M."/>
            <person name="Wang M."/>
            <person name="Yin C."/>
            <person name="McCallum B."/>
            <person name="Szabo L.J."/>
            <person name="Hulbert S."/>
            <person name="Chen X."/>
            <person name="Fellers J.P."/>
        </authorList>
    </citation>
    <scope>NUCLEOTIDE SEQUENCE</scope>
    <source>
        <strain evidence="3">isolate 1-1 / race 1 (BBBD)</strain>
        <strain evidence="4">Isolate 1-1 / race 1 (BBBD)</strain>
    </source>
</reference>
<dbReference type="Proteomes" id="UP000005240">
    <property type="component" value="Unassembled WGS sequence"/>
</dbReference>
<accession>A0A180GN32</accession>
<dbReference type="OrthoDB" id="8062037at2759"/>
<dbReference type="VEuPathDB" id="FungiDB:PTTG_27171"/>
<reference evidence="3" key="4">
    <citation type="submission" date="2025-05" db="UniProtKB">
        <authorList>
            <consortium name="EnsemblFungi"/>
        </authorList>
    </citation>
    <scope>IDENTIFICATION</scope>
    <source>
        <strain evidence="3">isolate 1-1 / race 1 (BBBD)</strain>
    </source>
</reference>
<dbReference type="EMBL" id="ADAS02000046">
    <property type="protein sequence ID" value="OAV93829.1"/>
    <property type="molecule type" value="Genomic_DNA"/>
</dbReference>
<dbReference type="InterPro" id="IPR013083">
    <property type="entry name" value="Znf_RING/FYVE/PHD"/>
</dbReference>
<reference evidence="2" key="2">
    <citation type="submission" date="2016-05" db="EMBL/GenBank/DDBJ databases">
        <title>Comparative analysis highlights variable genome content of wheat rusts and divergence of the mating loci.</title>
        <authorList>
            <person name="Cuomo C.A."/>
            <person name="Bakkeren G."/>
            <person name="Szabo L."/>
            <person name="Khalil H."/>
            <person name="Joly D."/>
            <person name="Goldberg J."/>
            <person name="Young S."/>
            <person name="Zeng Q."/>
            <person name="Fellers J."/>
        </authorList>
    </citation>
    <scope>NUCLEOTIDE SEQUENCE [LARGE SCALE GENOMIC DNA]</scope>
    <source>
        <strain evidence="2">1-1 BBBD Race 1</strain>
    </source>
</reference>
<evidence type="ECO:0000313" key="4">
    <source>
        <dbReference type="Proteomes" id="UP000005240"/>
    </source>
</evidence>
<dbReference type="Gene3D" id="3.30.40.10">
    <property type="entry name" value="Zinc/RING finger domain, C3HC4 (zinc finger)"/>
    <property type="match status" value="1"/>
</dbReference>
<evidence type="ECO:0000313" key="3">
    <source>
        <dbReference type="EnsemblFungi" id="PTTG_27171-t43_1-p1"/>
    </source>
</evidence>
<reference evidence="2" key="1">
    <citation type="submission" date="2009-11" db="EMBL/GenBank/DDBJ databases">
        <authorList>
            <consortium name="The Broad Institute Genome Sequencing Platform"/>
            <person name="Ward D."/>
            <person name="Feldgarden M."/>
            <person name="Earl A."/>
            <person name="Young S.K."/>
            <person name="Zeng Q."/>
            <person name="Koehrsen M."/>
            <person name="Alvarado L."/>
            <person name="Berlin A."/>
            <person name="Bochicchio J."/>
            <person name="Borenstein D."/>
            <person name="Chapman S.B."/>
            <person name="Chen Z."/>
            <person name="Engels R."/>
            <person name="Freedman E."/>
            <person name="Gellesch M."/>
            <person name="Goldberg J."/>
            <person name="Griggs A."/>
            <person name="Gujja S."/>
            <person name="Heilman E."/>
            <person name="Heiman D."/>
            <person name="Hepburn T."/>
            <person name="Howarth C."/>
            <person name="Jen D."/>
            <person name="Larson L."/>
            <person name="Lewis B."/>
            <person name="Mehta T."/>
            <person name="Park D."/>
            <person name="Pearson M."/>
            <person name="Roberts A."/>
            <person name="Saif S."/>
            <person name="Shea T."/>
            <person name="Shenoy N."/>
            <person name="Sisk P."/>
            <person name="Stolte C."/>
            <person name="Sykes S."/>
            <person name="Thomson T."/>
            <person name="Walk T."/>
            <person name="White J."/>
            <person name="Yandava C."/>
            <person name="Izard J."/>
            <person name="Baranova O.V."/>
            <person name="Blanton J.M."/>
            <person name="Tanner A.C."/>
            <person name="Dewhirst F.E."/>
            <person name="Haas B."/>
            <person name="Nusbaum C."/>
            <person name="Birren B."/>
        </authorList>
    </citation>
    <scope>NUCLEOTIDE SEQUENCE [LARGE SCALE GENOMIC DNA]</scope>
    <source>
        <strain evidence="2">1-1 BBBD Race 1</strain>
    </source>
</reference>